<dbReference type="PANTHER" id="PTHR35587">
    <property type="entry name" value="EXPRESSED PROTEIN"/>
    <property type="match status" value="1"/>
</dbReference>
<sequence length="213" mass="24125">MAYNPRSQREPQPHTQYTYDTHDVYSTSSPGPDSNPGQQQQQQQQQQYSTSRKHSTTTPSPSRNPSHQRRRHSITENHTIQSDPGAMQRYQGTTSRHVSTTMDNGQISQQEVSEKEKSQVQDLEPRESSGLKLRLDVNLDVEVELKAKIRGDLTLALLWVFPSFSYRLFCASGGLVGCGMELEVHWLIGLGREIEIKLGFGYHVSAGEWALRI</sequence>
<feature type="compositionally biased region" description="Polar residues" evidence="1">
    <location>
        <begin position="90"/>
        <end position="111"/>
    </location>
</feature>
<feature type="compositionally biased region" description="Polar residues" evidence="1">
    <location>
        <begin position="13"/>
        <end position="37"/>
    </location>
</feature>
<dbReference type="EMBL" id="JBFXLR010000038">
    <property type="protein sequence ID" value="KAL2845131.1"/>
    <property type="molecule type" value="Genomic_DNA"/>
</dbReference>
<name>A0ABR4JYK3_9EURO</name>
<feature type="compositionally biased region" description="Basic and acidic residues" evidence="1">
    <location>
        <begin position="112"/>
        <end position="125"/>
    </location>
</feature>
<feature type="region of interest" description="Disordered" evidence="1">
    <location>
        <begin position="1"/>
        <end position="125"/>
    </location>
</feature>
<feature type="compositionally biased region" description="Low complexity" evidence="1">
    <location>
        <begin position="38"/>
        <end position="47"/>
    </location>
</feature>
<protein>
    <submittedName>
        <fullName evidence="2">Uncharacterized protein</fullName>
    </submittedName>
</protein>
<evidence type="ECO:0000313" key="2">
    <source>
        <dbReference type="EMBL" id="KAL2845131.1"/>
    </source>
</evidence>
<proteinExistence type="predicted"/>
<dbReference type="RefSeq" id="XP_070896488.1">
    <property type="nucleotide sequence ID" value="XM_071046307.1"/>
</dbReference>
<gene>
    <name evidence="2" type="ORF">BJX68DRAFT_269318</name>
</gene>
<dbReference type="PANTHER" id="PTHR35587:SF6">
    <property type="entry name" value="BZIP DOMAIN-CONTAINING PROTEIN"/>
    <property type="match status" value="1"/>
</dbReference>
<accession>A0ABR4JYK3</accession>
<keyword evidence="3" id="KW-1185">Reference proteome</keyword>
<comment type="caution">
    <text evidence="2">The sequence shown here is derived from an EMBL/GenBank/DDBJ whole genome shotgun (WGS) entry which is preliminary data.</text>
</comment>
<reference evidence="2 3" key="1">
    <citation type="submission" date="2024-07" db="EMBL/GenBank/DDBJ databases">
        <title>Section-level genome sequencing and comparative genomics of Aspergillus sections Usti and Cavernicolus.</title>
        <authorList>
            <consortium name="Lawrence Berkeley National Laboratory"/>
            <person name="Nybo J.L."/>
            <person name="Vesth T.C."/>
            <person name="Theobald S."/>
            <person name="Frisvad J.C."/>
            <person name="Larsen T.O."/>
            <person name="Kjaerboelling I."/>
            <person name="Rothschild-Mancinelli K."/>
            <person name="Lyhne E.K."/>
            <person name="Kogle M.E."/>
            <person name="Barry K."/>
            <person name="Clum A."/>
            <person name="Na H."/>
            <person name="Ledsgaard L."/>
            <person name="Lin J."/>
            <person name="Lipzen A."/>
            <person name="Kuo A."/>
            <person name="Riley R."/>
            <person name="Mondo S."/>
            <person name="LaButti K."/>
            <person name="Haridas S."/>
            <person name="Pangalinan J."/>
            <person name="Salamov A.A."/>
            <person name="Simmons B.A."/>
            <person name="Magnuson J.K."/>
            <person name="Chen J."/>
            <person name="Drula E."/>
            <person name="Henrissat B."/>
            <person name="Wiebenga A."/>
            <person name="Lubbers R.J."/>
            <person name="Gomes A.C."/>
            <person name="Macurrencykelacurrency M.R."/>
            <person name="Stajich J."/>
            <person name="Grigoriev I.V."/>
            <person name="Mortensen U.H."/>
            <person name="De vries R.P."/>
            <person name="Baker S.E."/>
            <person name="Andersen M.R."/>
        </authorList>
    </citation>
    <scope>NUCLEOTIDE SEQUENCE [LARGE SCALE GENOMIC DNA]</scope>
    <source>
        <strain evidence="2 3">CBS 756.74</strain>
    </source>
</reference>
<evidence type="ECO:0000313" key="3">
    <source>
        <dbReference type="Proteomes" id="UP001610444"/>
    </source>
</evidence>
<evidence type="ECO:0000256" key="1">
    <source>
        <dbReference type="SAM" id="MobiDB-lite"/>
    </source>
</evidence>
<dbReference type="Proteomes" id="UP001610444">
    <property type="component" value="Unassembled WGS sequence"/>
</dbReference>
<dbReference type="GeneID" id="98161471"/>
<organism evidence="2 3">
    <name type="scientific">Aspergillus pseudodeflectus</name>
    <dbReference type="NCBI Taxonomy" id="176178"/>
    <lineage>
        <taxon>Eukaryota</taxon>
        <taxon>Fungi</taxon>
        <taxon>Dikarya</taxon>
        <taxon>Ascomycota</taxon>
        <taxon>Pezizomycotina</taxon>
        <taxon>Eurotiomycetes</taxon>
        <taxon>Eurotiomycetidae</taxon>
        <taxon>Eurotiales</taxon>
        <taxon>Aspergillaceae</taxon>
        <taxon>Aspergillus</taxon>
        <taxon>Aspergillus subgen. Nidulantes</taxon>
    </lineage>
</organism>
<feature type="compositionally biased region" description="Low complexity" evidence="1">
    <location>
        <begin position="56"/>
        <end position="65"/>
    </location>
</feature>